<evidence type="ECO:0000313" key="2">
    <source>
        <dbReference type="EMBL" id="PIQ89417.1"/>
    </source>
</evidence>
<dbReference type="Gene3D" id="3.30.300.160">
    <property type="entry name" value="Type II secretion system, protein E, N-terminal domain"/>
    <property type="match status" value="1"/>
</dbReference>
<dbReference type="AlphaFoldDB" id="A0A2H0LYF4"/>
<dbReference type="Proteomes" id="UP000229641">
    <property type="component" value="Unassembled WGS sequence"/>
</dbReference>
<accession>A0A2H0LYF4</accession>
<comment type="caution">
    <text evidence="2">The sequence shown here is derived from an EMBL/GenBank/DDBJ whole genome shotgun (WGS) entry which is preliminary data.</text>
</comment>
<dbReference type="Pfam" id="PF05157">
    <property type="entry name" value="MshEN"/>
    <property type="match status" value="1"/>
</dbReference>
<protein>
    <recommendedName>
        <fullName evidence="1">Type II secretion system protein GspE N-terminal domain-containing protein</fullName>
    </recommendedName>
</protein>
<proteinExistence type="predicted"/>
<dbReference type="SUPFAM" id="SSF160246">
    <property type="entry name" value="EspE N-terminal domain-like"/>
    <property type="match status" value="1"/>
</dbReference>
<gene>
    <name evidence="2" type="ORF">COV72_03155</name>
</gene>
<evidence type="ECO:0000259" key="1">
    <source>
        <dbReference type="Pfam" id="PF05157"/>
    </source>
</evidence>
<dbReference type="InterPro" id="IPR037257">
    <property type="entry name" value="T2SS_E_N_sf"/>
</dbReference>
<dbReference type="InterPro" id="IPR007831">
    <property type="entry name" value="T2SS_GspE_N"/>
</dbReference>
<evidence type="ECO:0000313" key="3">
    <source>
        <dbReference type="Proteomes" id="UP000229641"/>
    </source>
</evidence>
<sequence length="149" mass="16541">MAVARKIKAKIGELLIEKGTINREQLEEALTLQRATHKNKLLGQIFVEMGAASEEDIYSAVAAQFGYPYIKITNYSIDQQVLNFIPKEKAQSLGVMPIDKIGNILTVAMVNPLEEKIVENLEKETGLSVKVFVSSFSELKEAVLKNYGP</sequence>
<name>A0A2H0LYF4_9BACT</name>
<feature type="domain" description="Type II secretion system protein GspE N-terminal" evidence="1">
    <location>
        <begin position="65"/>
        <end position="148"/>
    </location>
</feature>
<reference evidence="2 3" key="1">
    <citation type="submission" date="2017-09" db="EMBL/GenBank/DDBJ databases">
        <title>Depth-based differentiation of microbial function through sediment-hosted aquifers and enrichment of novel symbionts in the deep terrestrial subsurface.</title>
        <authorList>
            <person name="Probst A.J."/>
            <person name="Ladd B."/>
            <person name="Jarett J.K."/>
            <person name="Geller-Mcgrath D.E."/>
            <person name="Sieber C.M."/>
            <person name="Emerson J.B."/>
            <person name="Anantharaman K."/>
            <person name="Thomas B.C."/>
            <person name="Malmstrom R."/>
            <person name="Stieglmeier M."/>
            <person name="Klingl A."/>
            <person name="Woyke T."/>
            <person name="Ryan C.M."/>
            <person name="Banfield J.F."/>
        </authorList>
    </citation>
    <scope>NUCLEOTIDE SEQUENCE [LARGE SCALE GENOMIC DNA]</scope>
    <source>
        <strain evidence="2">CG11_big_fil_rev_8_21_14_0_20_42_13</strain>
    </source>
</reference>
<dbReference type="EMBL" id="PCWA01000042">
    <property type="protein sequence ID" value="PIQ89417.1"/>
    <property type="molecule type" value="Genomic_DNA"/>
</dbReference>
<organism evidence="2 3">
    <name type="scientific">Candidatus Ghiorseimicrobium undicola</name>
    <dbReference type="NCBI Taxonomy" id="1974746"/>
    <lineage>
        <taxon>Bacteria</taxon>
        <taxon>Pseudomonadati</taxon>
        <taxon>Candidatus Omnitrophota</taxon>
        <taxon>Candidatus Ghiorseimicrobium</taxon>
    </lineage>
</organism>